<dbReference type="AlphaFoldDB" id="A0A8J6CCV3"/>
<evidence type="ECO:0000313" key="3">
    <source>
        <dbReference type="Proteomes" id="UP000751190"/>
    </source>
</evidence>
<keyword evidence="3" id="KW-1185">Reference proteome</keyword>
<feature type="chain" id="PRO_5035189178" evidence="1">
    <location>
        <begin position="22"/>
        <end position="598"/>
    </location>
</feature>
<evidence type="ECO:0000313" key="2">
    <source>
        <dbReference type="EMBL" id="KAG8465185.1"/>
    </source>
</evidence>
<dbReference type="Proteomes" id="UP000751190">
    <property type="component" value="Unassembled WGS sequence"/>
</dbReference>
<feature type="signal peptide" evidence="1">
    <location>
        <begin position="1"/>
        <end position="21"/>
    </location>
</feature>
<protein>
    <submittedName>
        <fullName evidence="2">Uncharacterized protein</fullName>
    </submittedName>
</protein>
<accession>A0A8J6CCV3</accession>
<organism evidence="2 3">
    <name type="scientific">Diacronema lutheri</name>
    <name type="common">Unicellular marine alga</name>
    <name type="synonym">Monochrysis lutheri</name>
    <dbReference type="NCBI Taxonomy" id="2081491"/>
    <lineage>
        <taxon>Eukaryota</taxon>
        <taxon>Haptista</taxon>
        <taxon>Haptophyta</taxon>
        <taxon>Pavlovophyceae</taxon>
        <taxon>Pavlovales</taxon>
        <taxon>Pavlovaceae</taxon>
        <taxon>Diacronema</taxon>
    </lineage>
</organism>
<reference evidence="2" key="1">
    <citation type="submission" date="2021-05" db="EMBL/GenBank/DDBJ databases">
        <title>The genome of the haptophyte Pavlova lutheri (Diacronema luteri, Pavlovales) - a model for lipid biosynthesis in eukaryotic algae.</title>
        <authorList>
            <person name="Hulatt C.J."/>
            <person name="Posewitz M.C."/>
        </authorList>
    </citation>
    <scope>NUCLEOTIDE SEQUENCE</scope>
    <source>
        <strain evidence="2">NIVA-4/92</strain>
    </source>
</reference>
<keyword evidence="1" id="KW-0732">Signal</keyword>
<gene>
    <name evidence="2" type="ORF">KFE25_012548</name>
</gene>
<comment type="caution">
    <text evidence="2">The sequence shown here is derived from an EMBL/GenBank/DDBJ whole genome shotgun (WGS) entry which is preliminary data.</text>
</comment>
<dbReference type="EMBL" id="JAGTXO010000011">
    <property type="protein sequence ID" value="KAG8465185.1"/>
    <property type="molecule type" value="Genomic_DNA"/>
</dbReference>
<name>A0A8J6CCV3_DIALT</name>
<sequence length="598" mass="62614">MGVARLNIALALLLLLGSASAEPRDCAIAWRNLTAVLPPNSTVWLTDPSIVVPAGGAAVGIARARVALDDGRACAGGQASVACRRHLDAWERSILVEFAWDGAACEATAIRVAGEGTSATLFRAFGTVLAAARERVAFTALQRRLPVWHEGPHLRVWGAPHDTAVHPPAGVSKARPSVRSEGAALVMRGDRSHALRTLAPLEGDHAFGTLTFSRAREAVGTCYTLEEGGRCVRTCADLRDRSDACAGSGAAAERTQQECDVGPLGDDPFSAQAAHSAHAGHDLPPGAVFVGQPTAPAAPETREGVTGAHWPPRAPVALREPSWAPFYWRAWAMVAYALDDELVLCRLRVDGSILNRLRAHAWSNGWRCIECHQVYATATPRFAEQLRERAVEAARARAADALGVPELRTARARADVALERAPLVPWPAVVPPDAGTRGTDAAPVHDSAAGGKAVRGFLGVVSARTSVDWALRAGREPVRVRDVDVRLVLLDGEPPFAPRALSAPLALGETRVPLGSALLVPCEALAAREGVAGALVADPFSSASSCVLHEAAVMGLDVGTGASGPELTLAYGAAGERARVLGLGEADVAALFAHGVWL</sequence>
<evidence type="ECO:0000256" key="1">
    <source>
        <dbReference type="SAM" id="SignalP"/>
    </source>
</evidence>
<proteinExistence type="predicted"/>